<dbReference type="InterPro" id="IPR001678">
    <property type="entry name" value="MeTrfase_RsmB-F_NOP2_dom"/>
</dbReference>
<evidence type="ECO:0000256" key="5">
    <source>
        <dbReference type="PROSITE-ProRule" id="PRU01023"/>
    </source>
</evidence>
<proteinExistence type="inferred from homology"/>
<keyword evidence="3 5" id="KW-0949">S-adenosyl-L-methionine</keyword>
<dbReference type="KEGG" id="puo:RZN69_19220"/>
<evidence type="ECO:0000256" key="1">
    <source>
        <dbReference type="ARBA" id="ARBA00022603"/>
    </source>
</evidence>
<reference evidence="7 8" key="1">
    <citation type="submission" date="2023-10" db="EMBL/GenBank/DDBJ databases">
        <title>Rubellicoccus peritrichatus gen. nov., sp. nov., isolated from an algae of coral reef tank.</title>
        <authorList>
            <person name="Luo J."/>
        </authorList>
    </citation>
    <scope>NUCLEOTIDE SEQUENCE [LARGE SCALE GENOMIC DNA]</scope>
    <source>
        <strain evidence="7 8">CR14</strain>
    </source>
</reference>
<accession>A0AAQ3LF37</accession>
<evidence type="ECO:0000256" key="3">
    <source>
        <dbReference type="ARBA" id="ARBA00022691"/>
    </source>
</evidence>
<feature type="binding site" evidence="5">
    <location>
        <position position="320"/>
    </location>
    <ligand>
        <name>S-adenosyl-L-methionine</name>
        <dbReference type="ChEBI" id="CHEBI:59789"/>
    </ligand>
</feature>
<comment type="caution">
    <text evidence="5">Lacks conserved residue(s) required for the propagation of feature annotation.</text>
</comment>
<dbReference type="GO" id="GO:0001510">
    <property type="term" value="P:RNA methylation"/>
    <property type="evidence" value="ECO:0007669"/>
    <property type="project" value="InterPro"/>
</dbReference>
<keyword evidence="1 5" id="KW-0489">Methyltransferase</keyword>
<dbReference type="SUPFAM" id="SSF48013">
    <property type="entry name" value="NusB-like"/>
    <property type="match status" value="1"/>
</dbReference>
<name>A0AAQ3LF37_9BACT</name>
<dbReference type="EMBL" id="CP136920">
    <property type="protein sequence ID" value="WOO40759.1"/>
    <property type="molecule type" value="Genomic_DNA"/>
</dbReference>
<sequence length="422" mass="47310">MSKNQNNLTAGWELAARLCGEYPKALGKAEALLDRYVNKISIAERKRCQFLFLGAIRHWLLIDHTINSLVTRQPKPRLRGMLTAALADLLQTNEEKVPQVVDFWVGKTREKLSRGEGGLVNAVLRRARDVWSEIEQSGNRALLNSHPGWLVEKWLSNYGLQNTELLLNWDQQPAEVFLRIRDASLIEIPGCSKTEWPGFIRYESKGIWQDVQKLLNEGKVYVQDPSTRIPPSLLEVQPGQRVLDLCSAPGGKALILAEALKDDEAGELVCVDLPGPRITQLDENLRKLSSDSGPTIQLLQANALEIDSEEMGPFDAVLLDAPCTNTGVLRRRPDAKLRLEPKSVTEMSDLQFRLLTNASSFVRAGGKLVHSTCSIEPEENEQLVERFLAANSDFELLRSVVSLPWECHHDGGGAFLMKRKMY</sequence>
<keyword evidence="4 5" id="KW-0694">RNA-binding</keyword>
<dbReference type="InterPro" id="IPR006027">
    <property type="entry name" value="NusB_RsmB_TIM44"/>
</dbReference>
<keyword evidence="2 5" id="KW-0808">Transferase</keyword>
<dbReference type="GO" id="GO:0008173">
    <property type="term" value="F:RNA methyltransferase activity"/>
    <property type="evidence" value="ECO:0007669"/>
    <property type="project" value="InterPro"/>
</dbReference>
<keyword evidence="8" id="KW-1185">Reference proteome</keyword>
<evidence type="ECO:0000259" key="6">
    <source>
        <dbReference type="PROSITE" id="PS51686"/>
    </source>
</evidence>
<dbReference type="PRINTS" id="PR02008">
    <property type="entry name" value="RCMTFAMILY"/>
</dbReference>
<feature type="binding site" evidence="5">
    <location>
        <position position="272"/>
    </location>
    <ligand>
        <name>S-adenosyl-L-methionine</name>
        <dbReference type="ChEBI" id="CHEBI:59789"/>
    </ligand>
</feature>
<dbReference type="RefSeq" id="WP_317832946.1">
    <property type="nucleotide sequence ID" value="NZ_CP136920.1"/>
</dbReference>
<feature type="binding site" evidence="5">
    <location>
        <begin position="246"/>
        <end position="252"/>
    </location>
    <ligand>
        <name>S-adenosyl-L-methionine</name>
        <dbReference type="ChEBI" id="CHEBI:59789"/>
    </ligand>
</feature>
<gene>
    <name evidence="7" type="ORF">RZN69_19220</name>
</gene>
<feature type="active site" description="Nucleophile" evidence="5">
    <location>
        <position position="373"/>
    </location>
</feature>
<protein>
    <submittedName>
        <fullName evidence="7">RsmB/NOP family class I SAM-dependent RNA methyltransferase</fullName>
        <ecNumber evidence="7">2.1.1.-</ecNumber>
    </submittedName>
</protein>
<dbReference type="Pfam" id="PF01189">
    <property type="entry name" value="Methyltr_RsmB-F"/>
    <property type="match status" value="1"/>
</dbReference>
<dbReference type="Gene3D" id="3.40.50.150">
    <property type="entry name" value="Vaccinia Virus protein VP39"/>
    <property type="match status" value="1"/>
</dbReference>
<evidence type="ECO:0000256" key="2">
    <source>
        <dbReference type="ARBA" id="ARBA00022679"/>
    </source>
</evidence>
<dbReference type="InterPro" id="IPR023267">
    <property type="entry name" value="RCMT"/>
</dbReference>
<evidence type="ECO:0000313" key="7">
    <source>
        <dbReference type="EMBL" id="WOO40759.1"/>
    </source>
</evidence>
<dbReference type="EC" id="2.1.1.-" evidence="7"/>
<dbReference type="PANTHER" id="PTHR22807:SF53">
    <property type="entry name" value="RIBOSOMAL RNA SMALL SUBUNIT METHYLTRANSFERASE B-RELATED"/>
    <property type="match status" value="1"/>
</dbReference>
<organism evidence="7 8">
    <name type="scientific">Rubellicoccus peritrichatus</name>
    <dbReference type="NCBI Taxonomy" id="3080537"/>
    <lineage>
        <taxon>Bacteria</taxon>
        <taxon>Pseudomonadati</taxon>
        <taxon>Verrucomicrobiota</taxon>
        <taxon>Opitutia</taxon>
        <taxon>Puniceicoccales</taxon>
        <taxon>Cerasicoccaceae</taxon>
        <taxon>Rubellicoccus</taxon>
    </lineage>
</organism>
<dbReference type="GO" id="GO:0006355">
    <property type="term" value="P:regulation of DNA-templated transcription"/>
    <property type="evidence" value="ECO:0007669"/>
    <property type="project" value="InterPro"/>
</dbReference>
<comment type="similarity">
    <text evidence="5">Belongs to the class I-like SAM-binding methyltransferase superfamily. RsmB/NOP family.</text>
</comment>
<dbReference type="InterPro" id="IPR035926">
    <property type="entry name" value="NusB-like_sf"/>
</dbReference>
<dbReference type="InterPro" id="IPR029063">
    <property type="entry name" value="SAM-dependent_MTases_sf"/>
</dbReference>
<dbReference type="Proteomes" id="UP001304300">
    <property type="component" value="Chromosome"/>
</dbReference>
<dbReference type="GO" id="GO:0003723">
    <property type="term" value="F:RNA binding"/>
    <property type="evidence" value="ECO:0007669"/>
    <property type="project" value="UniProtKB-UniRule"/>
</dbReference>
<dbReference type="InterPro" id="IPR049560">
    <property type="entry name" value="MeTrfase_RsmB-F_NOP2_cat"/>
</dbReference>
<dbReference type="AlphaFoldDB" id="A0AAQ3LF37"/>
<dbReference type="PROSITE" id="PS51686">
    <property type="entry name" value="SAM_MT_RSMB_NOP"/>
    <property type="match status" value="1"/>
</dbReference>
<evidence type="ECO:0000256" key="4">
    <source>
        <dbReference type="ARBA" id="ARBA00022884"/>
    </source>
</evidence>
<dbReference type="PANTHER" id="PTHR22807">
    <property type="entry name" value="NOP2 YEAST -RELATED NOL1/NOP2/FMU SUN DOMAIN-CONTAINING"/>
    <property type="match status" value="1"/>
</dbReference>
<feature type="domain" description="SAM-dependent MTase RsmB/NOP-type" evidence="6">
    <location>
        <begin position="152"/>
        <end position="422"/>
    </location>
</feature>
<dbReference type="SUPFAM" id="SSF53335">
    <property type="entry name" value="S-adenosyl-L-methionine-dependent methyltransferases"/>
    <property type="match status" value="1"/>
</dbReference>
<dbReference type="CDD" id="cd02440">
    <property type="entry name" value="AdoMet_MTases"/>
    <property type="match status" value="1"/>
</dbReference>
<dbReference type="Pfam" id="PF01029">
    <property type="entry name" value="NusB"/>
    <property type="match status" value="1"/>
</dbReference>
<dbReference type="Gene3D" id="1.10.940.10">
    <property type="entry name" value="NusB-like"/>
    <property type="match status" value="1"/>
</dbReference>
<evidence type="ECO:0000313" key="8">
    <source>
        <dbReference type="Proteomes" id="UP001304300"/>
    </source>
</evidence>